<dbReference type="Gene3D" id="3.30.360.10">
    <property type="entry name" value="Dihydrodipicolinate Reductase, domain 2"/>
    <property type="match status" value="1"/>
</dbReference>
<organism evidence="3 4">
    <name type="scientific">Rubripirellula obstinata</name>
    <dbReference type="NCBI Taxonomy" id="406547"/>
    <lineage>
        <taxon>Bacteria</taxon>
        <taxon>Pseudomonadati</taxon>
        <taxon>Planctomycetota</taxon>
        <taxon>Planctomycetia</taxon>
        <taxon>Pirellulales</taxon>
        <taxon>Pirellulaceae</taxon>
        <taxon>Rubripirellula</taxon>
    </lineage>
</organism>
<feature type="domain" description="Gfo/Idh/MocA-like oxidoreductase C-terminal" evidence="2">
    <location>
        <begin position="153"/>
        <end position="369"/>
    </location>
</feature>
<dbReference type="InterPro" id="IPR000683">
    <property type="entry name" value="Gfo/Idh/MocA-like_OxRdtase_N"/>
</dbReference>
<dbReference type="InterPro" id="IPR036291">
    <property type="entry name" value="NAD(P)-bd_dom_sf"/>
</dbReference>
<dbReference type="GO" id="GO:0050606">
    <property type="term" value="F:4-carboxy-2-hydroxymuconate semialdehyde hemiacetal dehydrogenase activity"/>
    <property type="evidence" value="ECO:0007669"/>
    <property type="project" value="UniProtKB-EC"/>
</dbReference>
<dbReference type="Gene3D" id="3.40.50.720">
    <property type="entry name" value="NAD(P)-binding Rossmann-like Domain"/>
    <property type="match status" value="1"/>
</dbReference>
<feature type="domain" description="Gfo/Idh/MocA-like oxidoreductase N-terminal" evidence="1">
    <location>
        <begin position="16"/>
        <end position="136"/>
    </location>
</feature>
<dbReference type="SUPFAM" id="SSF51735">
    <property type="entry name" value="NAD(P)-binding Rossmann-fold domains"/>
    <property type="match status" value="1"/>
</dbReference>
<gene>
    <name evidence="3" type="primary">ligC_1</name>
    <name evidence="3" type="ORF">LF1_02140</name>
</gene>
<dbReference type="SUPFAM" id="SSF55347">
    <property type="entry name" value="Glyceraldehyde-3-phosphate dehydrogenase-like, C-terminal domain"/>
    <property type="match status" value="1"/>
</dbReference>
<accession>A0A5B1CCP0</accession>
<keyword evidence="3" id="KW-0560">Oxidoreductase</keyword>
<dbReference type="Proteomes" id="UP000322699">
    <property type="component" value="Unassembled WGS sequence"/>
</dbReference>
<dbReference type="Pfam" id="PF02894">
    <property type="entry name" value="GFO_IDH_MocA_C"/>
    <property type="match status" value="1"/>
</dbReference>
<evidence type="ECO:0000313" key="3">
    <source>
        <dbReference type="EMBL" id="KAA1257725.1"/>
    </source>
</evidence>
<dbReference type="InterPro" id="IPR051450">
    <property type="entry name" value="Gfo/Idh/MocA_Oxidoreductases"/>
</dbReference>
<evidence type="ECO:0000259" key="1">
    <source>
        <dbReference type="Pfam" id="PF01408"/>
    </source>
</evidence>
<dbReference type="Pfam" id="PF01408">
    <property type="entry name" value="GFO_IDH_MocA"/>
    <property type="match status" value="1"/>
</dbReference>
<dbReference type="InterPro" id="IPR004104">
    <property type="entry name" value="Gfo/Idh/MocA-like_OxRdtase_C"/>
</dbReference>
<keyword evidence="4" id="KW-1185">Reference proteome</keyword>
<dbReference type="EMBL" id="VRLW01000001">
    <property type="protein sequence ID" value="KAA1257725.1"/>
    <property type="molecule type" value="Genomic_DNA"/>
</dbReference>
<protein>
    <submittedName>
        <fullName evidence="3">4-carboxy-2-hydroxymuconate-6-semialdehyde dehydrogenase</fullName>
        <ecNumber evidence="3">1.1.1.312</ecNumber>
    </submittedName>
</protein>
<evidence type="ECO:0000313" key="4">
    <source>
        <dbReference type="Proteomes" id="UP000322699"/>
    </source>
</evidence>
<dbReference type="PANTHER" id="PTHR43377:SF1">
    <property type="entry name" value="BILIVERDIN REDUCTASE A"/>
    <property type="match status" value="1"/>
</dbReference>
<dbReference type="GO" id="GO:0000166">
    <property type="term" value="F:nucleotide binding"/>
    <property type="evidence" value="ECO:0007669"/>
    <property type="project" value="InterPro"/>
</dbReference>
<dbReference type="AlphaFoldDB" id="A0A5B1CCP0"/>
<proteinExistence type="predicted"/>
<evidence type="ECO:0000259" key="2">
    <source>
        <dbReference type="Pfam" id="PF02894"/>
    </source>
</evidence>
<dbReference type="PANTHER" id="PTHR43377">
    <property type="entry name" value="BILIVERDIN REDUCTASE A"/>
    <property type="match status" value="1"/>
</dbReference>
<name>A0A5B1CCP0_9BACT</name>
<dbReference type="EC" id="1.1.1.312" evidence="3"/>
<sequence>MNPLSLSTQETTTPDIRVLCIGAGNMGRSHAKAYQDIDGFQVVGICTRSRKSADDLNAHLQSDYPHFADFDEALKTTKPDAVCIASYPETHAEFASKAMQAGCHVFVEKPLADSVDGAKQIIEQAEQANRKVVVGYILRHHPSWVRFIEIAKSLGKPLVMRMNLNQSSCAESWETHKNMMATVSPIVDCGVHYVDVMAQMTESNPTHVSGIGARLTDEVAPNINNYGQLQVTFADGSVGWYEAGWGPMMSETAFFIKDVVGPKGSVSIVANSAAAAGQSANVDAHTQTNSIRIHHSELDASGQFAREDEVINLDDEPDHDELCRREQQYFLKAIREDLDLTEHLRDAVNSMRIVEAAEASFRSKKMIEL</sequence>
<comment type="caution">
    <text evidence="3">The sequence shown here is derived from an EMBL/GenBank/DDBJ whole genome shotgun (WGS) entry which is preliminary data.</text>
</comment>
<reference evidence="3 4" key="1">
    <citation type="submission" date="2019-08" db="EMBL/GenBank/DDBJ databases">
        <title>Deep-cultivation of Planctomycetes and their phenomic and genomic characterization uncovers novel biology.</title>
        <authorList>
            <person name="Wiegand S."/>
            <person name="Jogler M."/>
            <person name="Boedeker C."/>
            <person name="Pinto D."/>
            <person name="Vollmers J."/>
            <person name="Rivas-Marin E."/>
            <person name="Kohn T."/>
            <person name="Peeters S.H."/>
            <person name="Heuer A."/>
            <person name="Rast P."/>
            <person name="Oberbeckmann S."/>
            <person name="Bunk B."/>
            <person name="Jeske O."/>
            <person name="Meyerdierks A."/>
            <person name="Storesund J.E."/>
            <person name="Kallscheuer N."/>
            <person name="Luecker S."/>
            <person name="Lage O.M."/>
            <person name="Pohl T."/>
            <person name="Merkel B.J."/>
            <person name="Hornburger P."/>
            <person name="Mueller R.-W."/>
            <person name="Bruemmer F."/>
            <person name="Labrenz M."/>
            <person name="Spormann A.M."/>
            <person name="Op Den Camp H."/>
            <person name="Overmann J."/>
            <person name="Amann R."/>
            <person name="Jetten M.S.M."/>
            <person name="Mascher T."/>
            <person name="Medema M.H."/>
            <person name="Devos D.P."/>
            <person name="Kaster A.-K."/>
            <person name="Ovreas L."/>
            <person name="Rohde M."/>
            <person name="Galperin M.Y."/>
            <person name="Jogler C."/>
        </authorList>
    </citation>
    <scope>NUCLEOTIDE SEQUENCE [LARGE SCALE GENOMIC DNA]</scope>
    <source>
        <strain evidence="3 4">LF1</strain>
    </source>
</reference>